<dbReference type="InterPro" id="IPR009061">
    <property type="entry name" value="DNA-bd_dom_put_sf"/>
</dbReference>
<dbReference type="PROSITE" id="PS51736">
    <property type="entry name" value="RECOMBINASES_3"/>
    <property type="match status" value="1"/>
</dbReference>
<evidence type="ECO:0000313" key="4">
    <source>
        <dbReference type="EMBL" id="KXB03341.1"/>
    </source>
</evidence>
<evidence type="ECO:0000313" key="5">
    <source>
        <dbReference type="Proteomes" id="UP000070565"/>
    </source>
</evidence>
<dbReference type="Pfam" id="PF00239">
    <property type="entry name" value="Resolvase"/>
    <property type="match status" value="1"/>
</dbReference>
<evidence type="ECO:0000256" key="1">
    <source>
        <dbReference type="ARBA" id="ARBA00023125"/>
    </source>
</evidence>
<comment type="caution">
    <text evidence="4">The sequence shown here is derived from an EMBL/GenBank/DDBJ whole genome shotgun (WGS) entry which is preliminary data.</text>
</comment>
<organism evidence="4 5">
    <name type="scientific">candidate division MSBL1 archaeon SCGC-AAA261F19</name>
    <dbReference type="NCBI Taxonomy" id="1698275"/>
    <lineage>
        <taxon>Archaea</taxon>
        <taxon>Methanobacteriati</taxon>
        <taxon>Methanobacteriota</taxon>
        <taxon>candidate division MSBL1</taxon>
    </lineage>
</organism>
<dbReference type="Gene3D" id="3.40.50.1390">
    <property type="entry name" value="Resolvase, N-terminal catalytic domain"/>
    <property type="match status" value="1"/>
</dbReference>
<accession>A0A133VA75</accession>
<dbReference type="Proteomes" id="UP000070565">
    <property type="component" value="Unassembled WGS sequence"/>
</dbReference>
<dbReference type="InterPro" id="IPR010093">
    <property type="entry name" value="SinI_DNA-bd"/>
</dbReference>
<feature type="domain" description="Resolvase/invertase-type recombinase catalytic" evidence="3">
    <location>
        <begin position="60"/>
        <end position="210"/>
    </location>
</feature>
<dbReference type="PANTHER" id="PTHR30461">
    <property type="entry name" value="DNA-INVERTASE FROM LAMBDOID PROPHAGE"/>
    <property type="match status" value="1"/>
</dbReference>
<dbReference type="InterPro" id="IPR006119">
    <property type="entry name" value="Resolv_N"/>
</dbReference>
<dbReference type="SUPFAM" id="SSF53041">
    <property type="entry name" value="Resolvase-like"/>
    <property type="match status" value="1"/>
</dbReference>
<evidence type="ECO:0000256" key="2">
    <source>
        <dbReference type="ARBA" id="ARBA00023172"/>
    </source>
</evidence>
<dbReference type="AlphaFoldDB" id="A0A133VA75"/>
<gene>
    <name evidence="4" type="ORF">AKJ45_01830</name>
</gene>
<dbReference type="InterPro" id="IPR050639">
    <property type="entry name" value="SSR_resolvase"/>
</dbReference>
<evidence type="ECO:0000259" key="3">
    <source>
        <dbReference type="PROSITE" id="PS51736"/>
    </source>
</evidence>
<proteinExistence type="predicted"/>
<dbReference type="SMART" id="SM00857">
    <property type="entry name" value="Resolvase"/>
    <property type="match status" value="1"/>
</dbReference>
<dbReference type="PANTHER" id="PTHR30461:SF2">
    <property type="entry name" value="SERINE RECOMBINASE PINE-RELATED"/>
    <property type="match status" value="1"/>
</dbReference>
<dbReference type="InterPro" id="IPR036162">
    <property type="entry name" value="Resolvase-like_N_sf"/>
</dbReference>
<dbReference type="GO" id="GO:0003677">
    <property type="term" value="F:DNA binding"/>
    <property type="evidence" value="ECO:0007669"/>
    <property type="project" value="UniProtKB-KW"/>
</dbReference>
<keyword evidence="5" id="KW-1185">Reference proteome</keyword>
<dbReference type="Pfam" id="PF12728">
    <property type="entry name" value="HTH_17"/>
    <property type="match status" value="1"/>
</dbReference>
<keyword evidence="2" id="KW-0233">DNA recombination</keyword>
<dbReference type="EMBL" id="LHXZ01000018">
    <property type="protein sequence ID" value="KXB03341.1"/>
    <property type="molecule type" value="Genomic_DNA"/>
</dbReference>
<name>A0A133VA75_9EURY</name>
<dbReference type="SUPFAM" id="SSF46955">
    <property type="entry name" value="Putative DNA-binding domain"/>
    <property type="match status" value="1"/>
</dbReference>
<dbReference type="NCBIfam" id="NF033518">
    <property type="entry name" value="transpos_IS607"/>
    <property type="match status" value="1"/>
</dbReference>
<dbReference type="NCBIfam" id="TIGR01764">
    <property type="entry name" value="excise"/>
    <property type="match status" value="1"/>
</dbReference>
<dbReference type="InterPro" id="IPR041657">
    <property type="entry name" value="HTH_17"/>
</dbReference>
<protein>
    <recommendedName>
        <fullName evidence="3">Resolvase/invertase-type recombinase catalytic domain-containing protein</fullName>
    </recommendedName>
</protein>
<keyword evidence="1" id="KW-0238">DNA-binding</keyword>
<dbReference type="InterPro" id="IPR048046">
    <property type="entry name" value="Transpos_IS607"/>
</dbReference>
<reference evidence="4 5" key="1">
    <citation type="journal article" date="2016" name="Sci. Rep.">
        <title>Metabolic traits of an uncultured archaeal lineage -MSBL1- from brine pools of the Red Sea.</title>
        <authorList>
            <person name="Mwirichia R."/>
            <person name="Alam I."/>
            <person name="Rashid M."/>
            <person name="Vinu M."/>
            <person name="Ba-Alawi W."/>
            <person name="Anthony Kamau A."/>
            <person name="Kamanda Ngugi D."/>
            <person name="Goker M."/>
            <person name="Klenk H.P."/>
            <person name="Bajic V."/>
            <person name="Stingl U."/>
        </authorList>
    </citation>
    <scope>NUCLEOTIDE SEQUENCE [LARGE SCALE GENOMIC DNA]</scope>
    <source>
        <strain evidence="4">SCGC-AAA261F19</strain>
    </source>
</reference>
<dbReference type="GO" id="GO:0000150">
    <property type="term" value="F:DNA strand exchange activity"/>
    <property type="evidence" value="ECO:0007669"/>
    <property type="project" value="InterPro"/>
</dbReference>
<sequence>MPLMRVKEASEYAGLHPNTIRKYIDEGRIEGDRMGPQRQRVVEKAELDRFLGKLEEGPKGVAIYARVSTGKQKNSGNLDGQKSRLLDYCESEGLEVVHTATDVAPGINENRNGLSKLIDFSKKGEIDRIVVEYKDRLARFGYDYLQRLFSAYGVDIECVDENGEKSYGEELVEDMLAIVSSFSARLYGRRGGKKVKKKTEEAIEECKRQFRGSFSPPTRRPNDSTS</sequence>
<dbReference type="Gene3D" id="1.10.287.2170">
    <property type="match status" value="1"/>
</dbReference>